<feature type="transmembrane region" description="Helical" evidence="8">
    <location>
        <begin position="99"/>
        <end position="116"/>
    </location>
</feature>
<dbReference type="NCBIfam" id="TIGR00688">
    <property type="entry name" value="rarD"/>
    <property type="match status" value="1"/>
</dbReference>
<feature type="transmembrane region" description="Helical" evidence="8">
    <location>
        <begin position="206"/>
        <end position="225"/>
    </location>
</feature>
<dbReference type="PANTHER" id="PTHR22911:SF137">
    <property type="entry name" value="SOLUTE CARRIER FAMILY 35 MEMBER G2-RELATED"/>
    <property type="match status" value="1"/>
</dbReference>
<feature type="transmembrane region" description="Helical" evidence="8">
    <location>
        <begin position="34"/>
        <end position="51"/>
    </location>
</feature>
<keyword evidence="6 8" id="KW-1133">Transmembrane helix</keyword>
<evidence type="ECO:0000256" key="7">
    <source>
        <dbReference type="ARBA" id="ARBA00023136"/>
    </source>
</evidence>
<evidence type="ECO:0000256" key="5">
    <source>
        <dbReference type="ARBA" id="ARBA00022692"/>
    </source>
</evidence>
<dbReference type="EMBL" id="JAFBEB010000001">
    <property type="protein sequence ID" value="MBM7588803.1"/>
    <property type="molecule type" value="Genomic_DNA"/>
</dbReference>
<comment type="similarity">
    <text evidence="2">Belongs to the EamA transporter family.</text>
</comment>
<evidence type="ECO:0000256" key="6">
    <source>
        <dbReference type="ARBA" id="ARBA00022989"/>
    </source>
</evidence>
<keyword evidence="7 8" id="KW-0472">Membrane</keyword>
<name>A0A938XRB9_9BACL</name>
<evidence type="ECO:0000256" key="8">
    <source>
        <dbReference type="SAM" id="Phobius"/>
    </source>
</evidence>
<dbReference type="GO" id="GO:0005886">
    <property type="term" value="C:plasma membrane"/>
    <property type="evidence" value="ECO:0007669"/>
    <property type="project" value="UniProtKB-SubCell"/>
</dbReference>
<feature type="transmembrane region" description="Helical" evidence="8">
    <location>
        <begin position="71"/>
        <end position="87"/>
    </location>
</feature>
<keyword evidence="11" id="KW-1185">Reference proteome</keyword>
<accession>A0A938XRB9</accession>
<evidence type="ECO:0000259" key="9">
    <source>
        <dbReference type="Pfam" id="PF00892"/>
    </source>
</evidence>
<evidence type="ECO:0000256" key="3">
    <source>
        <dbReference type="ARBA" id="ARBA00022448"/>
    </source>
</evidence>
<dbReference type="AlphaFoldDB" id="A0A938XRB9"/>
<feature type="transmembrane region" description="Helical" evidence="8">
    <location>
        <begin position="174"/>
        <end position="194"/>
    </location>
</feature>
<feature type="domain" description="EamA" evidence="9">
    <location>
        <begin position="150"/>
        <end position="279"/>
    </location>
</feature>
<keyword evidence="5 8" id="KW-0812">Transmembrane</keyword>
<dbReference type="Pfam" id="PF00892">
    <property type="entry name" value="EamA"/>
    <property type="match status" value="2"/>
</dbReference>
<sequence length="300" mass="33781">MKQGVIYAVVAYLSWGLLPLYWKLFEQISALEILSHRIVWSFVFVAIVLLVMRRFKQMWGILTDWRKRLTVALSAIFITANWLIYIWAVNSGHVMETSLGYYMNPLVNVLFGVIFLKEKLNAGQWVAIALAALGVSIITVEFGQFPWISILLALSFAFYGLTKKVVKLDSLMSLAWETVVIFPIALIYLATIHVQHTDTAFSMSPLMILLLALTGVATALPLYWFAQATKTLSLTTVGFIQYLSPTTSLLLAIFVFKESFTTTDFISFVLIWLGLIVFTVTSFRAKQKAANLPGKLEVTK</sequence>
<evidence type="ECO:0000256" key="4">
    <source>
        <dbReference type="ARBA" id="ARBA00022475"/>
    </source>
</evidence>
<comment type="subcellular location">
    <subcellularLocation>
        <location evidence="1">Cell membrane</location>
        <topology evidence="1">Multi-pass membrane protein</topology>
    </subcellularLocation>
</comment>
<evidence type="ECO:0000313" key="10">
    <source>
        <dbReference type="EMBL" id="MBM7588803.1"/>
    </source>
</evidence>
<feature type="transmembrane region" description="Helical" evidence="8">
    <location>
        <begin position="145"/>
        <end position="162"/>
    </location>
</feature>
<dbReference type="PANTHER" id="PTHR22911">
    <property type="entry name" value="ACYL-MALONYL CONDENSING ENZYME-RELATED"/>
    <property type="match status" value="1"/>
</dbReference>
<protein>
    <submittedName>
        <fullName evidence="10">Chloramphenicol-sensitive protein RarD</fullName>
    </submittedName>
</protein>
<dbReference type="SUPFAM" id="SSF103481">
    <property type="entry name" value="Multidrug resistance efflux transporter EmrE"/>
    <property type="match status" value="2"/>
</dbReference>
<dbReference type="Gene3D" id="1.10.3730.20">
    <property type="match status" value="1"/>
</dbReference>
<dbReference type="Proteomes" id="UP000717624">
    <property type="component" value="Unassembled WGS sequence"/>
</dbReference>
<feature type="transmembrane region" description="Helical" evidence="8">
    <location>
        <begin position="123"/>
        <end position="139"/>
    </location>
</feature>
<gene>
    <name evidence="10" type="ORF">JOD01_000389</name>
</gene>
<feature type="transmembrane region" description="Helical" evidence="8">
    <location>
        <begin position="265"/>
        <end position="285"/>
    </location>
</feature>
<keyword evidence="3" id="KW-0813">Transport</keyword>
<dbReference type="RefSeq" id="WP_204516528.1">
    <property type="nucleotide sequence ID" value="NZ_BAABIN010000009.1"/>
</dbReference>
<dbReference type="InterPro" id="IPR037185">
    <property type="entry name" value="EmrE-like"/>
</dbReference>
<comment type="caution">
    <text evidence="10">The sequence shown here is derived from an EMBL/GenBank/DDBJ whole genome shotgun (WGS) entry which is preliminary data.</text>
</comment>
<feature type="transmembrane region" description="Helical" evidence="8">
    <location>
        <begin position="5"/>
        <end position="22"/>
    </location>
</feature>
<feature type="domain" description="EamA" evidence="9">
    <location>
        <begin position="4"/>
        <end position="139"/>
    </location>
</feature>
<dbReference type="InterPro" id="IPR000620">
    <property type="entry name" value="EamA_dom"/>
</dbReference>
<organism evidence="10 11">
    <name type="scientific">Brevibacillus fulvus</name>
    <dbReference type="NCBI Taxonomy" id="1125967"/>
    <lineage>
        <taxon>Bacteria</taxon>
        <taxon>Bacillati</taxon>
        <taxon>Bacillota</taxon>
        <taxon>Bacilli</taxon>
        <taxon>Bacillales</taxon>
        <taxon>Paenibacillaceae</taxon>
        <taxon>Brevibacillus</taxon>
    </lineage>
</organism>
<reference evidence="10" key="1">
    <citation type="submission" date="2021-01" db="EMBL/GenBank/DDBJ databases">
        <title>Genomic Encyclopedia of Type Strains, Phase IV (KMG-IV): sequencing the most valuable type-strain genomes for metagenomic binning, comparative biology and taxonomic classification.</title>
        <authorList>
            <person name="Goeker M."/>
        </authorList>
    </citation>
    <scope>NUCLEOTIDE SEQUENCE</scope>
    <source>
        <strain evidence="10">DSM 25523</strain>
    </source>
</reference>
<feature type="transmembrane region" description="Helical" evidence="8">
    <location>
        <begin position="232"/>
        <end position="253"/>
    </location>
</feature>
<proteinExistence type="inferred from homology"/>
<evidence type="ECO:0000256" key="1">
    <source>
        <dbReference type="ARBA" id="ARBA00004651"/>
    </source>
</evidence>
<evidence type="ECO:0000256" key="2">
    <source>
        <dbReference type="ARBA" id="ARBA00007362"/>
    </source>
</evidence>
<dbReference type="InterPro" id="IPR004626">
    <property type="entry name" value="RarD"/>
</dbReference>
<keyword evidence="4" id="KW-1003">Cell membrane</keyword>
<evidence type="ECO:0000313" key="11">
    <source>
        <dbReference type="Proteomes" id="UP000717624"/>
    </source>
</evidence>